<dbReference type="AlphaFoldDB" id="A0A9P9XC17"/>
<sequence>MAERALQADNAKRPRVLAAAKKALEAIRELEEAVDEALPPVFEQGNRPL</sequence>
<gene>
    <name evidence="1" type="ORF">CABS02_08218</name>
</gene>
<accession>A0A9P9XC17</accession>
<name>A0A9P9XC17_9PEZI</name>
<evidence type="ECO:0000313" key="2">
    <source>
        <dbReference type="Proteomes" id="UP001056436"/>
    </source>
</evidence>
<proteinExistence type="predicted"/>
<evidence type="ECO:0000313" key="1">
    <source>
        <dbReference type="EMBL" id="KAI3548688.1"/>
    </source>
</evidence>
<comment type="caution">
    <text evidence="1">The sequence shown here is derived from an EMBL/GenBank/DDBJ whole genome shotgun (WGS) entry which is preliminary data.</text>
</comment>
<protein>
    <submittedName>
        <fullName evidence="1">Uncharacterized protein</fullName>
    </submittedName>
</protein>
<reference evidence="1" key="1">
    <citation type="submission" date="2019-01" db="EMBL/GenBank/DDBJ databases">
        <title>Colletotrichum abscissum LGMF1257.</title>
        <authorList>
            <person name="Baroncelli R."/>
        </authorList>
    </citation>
    <scope>NUCLEOTIDE SEQUENCE</scope>
    <source>
        <strain evidence="1">Ca142</strain>
    </source>
</reference>
<dbReference type="EMBL" id="SDAQ01000048">
    <property type="protein sequence ID" value="KAI3548688.1"/>
    <property type="molecule type" value="Genomic_DNA"/>
</dbReference>
<organism evidence="1 2">
    <name type="scientific">Colletotrichum abscissum</name>
    <dbReference type="NCBI Taxonomy" id="1671311"/>
    <lineage>
        <taxon>Eukaryota</taxon>
        <taxon>Fungi</taxon>
        <taxon>Dikarya</taxon>
        <taxon>Ascomycota</taxon>
        <taxon>Pezizomycotina</taxon>
        <taxon>Sordariomycetes</taxon>
        <taxon>Hypocreomycetidae</taxon>
        <taxon>Glomerellales</taxon>
        <taxon>Glomerellaceae</taxon>
        <taxon>Colletotrichum</taxon>
        <taxon>Colletotrichum acutatum species complex</taxon>
    </lineage>
</organism>
<keyword evidence="2" id="KW-1185">Reference proteome</keyword>
<dbReference type="Proteomes" id="UP001056436">
    <property type="component" value="Unassembled WGS sequence"/>
</dbReference>
<dbReference type="OrthoDB" id="4851359at2759"/>